<name>A0A4Z2IUC0_9TELE</name>
<accession>A0A4Z2IUC0</accession>
<dbReference type="EMBL" id="SRLO01000045">
    <property type="protein sequence ID" value="TNN81590.1"/>
    <property type="molecule type" value="Genomic_DNA"/>
</dbReference>
<dbReference type="Proteomes" id="UP000314294">
    <property type="component" value="Unassembled WGS sequence"/>
</dbReference>
<comment type="caution">
    <text evidence="1">The sequence shown here is derived from an EMBL/GenBank/DDBJ whole genome shotgun (WGS) entry which is preliminary data.</text>
</comment>
<proteinExistence type="predicted"/>
<dbReference type="AlphaFoldDB" id="A0A4Z2IUC0"/>
<sequence>MDTAAELHQGCQGQSIQLNKNREQVEAPISLMKTDSYVALLCLMEITDRGWEITYLFISDYITSWTKHLKKLEACVSCMFHFVSAWHTNSHIIL</sequence>
<gene>
    <name evidence="1" type="ORF">EYF80_008036</name>
</gene>
<organism evidence="1 2">
    <name type="scientific">Liparis tanakae</name>
    <name type="common">Tanaka's snailfish</name>
    <dbReference type="NCBI Taxonomy" id="230148"/>
    <lineage>
        <taxon>Eukaryota</taxon>
        <taxon>Metazoa</taxon>
        <taxon>Chordata</taxon>
        <taxon>Craniata</taxon>
        <taxon>Vertebrata</taxon>
        <taxon>Euteleostomi</taxon>
        <taxon>Actinopterygii</taxon>
        <taxon>Neopterygii</taxon>
        <taxon>Teleostei</taxon>
        <taxon>Neoteleostei</taxon>
        <taxon>Acanthomorphata</taxon>
        <taxon>Eupercaria</taxon>
        <taxon>Perciformes</taxon>
        <taxon>Cottioidei</taxon>
        <taxon>Cottales</taxon>
        <taxon>Liparidae</taxon>
        <taxon>Liparis</taxon>
    </lineage>
</organism>
<keyword evidence="2" id="KW-1185">Reference proteome</keyword>
<evidence type="ECO:0000313" key="1">
    <source>
        <dbReference type="EMBL" id="TNN81590.1"/>
    </source>
</evidence>
<evidence type="ECO:0000313" key="2">
    <source>
        <dbReference type="Proteomes" id="UP000314294"/>
    </source>
</evidence>
<reference evidence="1 2" key="1">
    <citation type="submission" date="2019-03" db="EMBL/GenBank/DDBJ databases">
        <title>First draft genome of Liparis tanakae, snailfish: a comprehensive survey of snailfish specific genes.</title>
        <authorList>
            <person name="Kim W."/>
            <person name="Song I."/>
            <person name="Jeong J.-H."/>
            <person name="Kim D."/>
            <person name="Kim S."/>
            <person name="Ryu S."/>
            <person name="Song J.Y."/>
            <person name="Lee S.K."/>
        </authorList>
    </citation>
    <scope>NUCLEOTIDE SEQUENCE [LARGE SCALE GENOMIC DNA]</scope>
    <source>
        <tissue evidence="1">Muscle</tissue>
    </source>
</reference>
<protein>
    <submittedName>
        <fullName evidence="1">Uncharacterized protein</fullName>
    </submittedName>
</protein>